<name>A0ABX5XUJ4_9BACT</name>
<evidence type="ECO:0000313" key="1">
    <source>
        <dbReference type="EMBL" id="QDV85262.1"/>
    </source>
</evidence>
<proteinExistence type="predicted"/>
<evidence type="ECO:0000313" key="2">
    <source>
        <dbReference type="Proteomes" id="UP000318081"/>
    </source>
</evidence>
<dbReference type="EMBL" id="CP036432">
    <property type="protein sequence ID" value="QDV85262.1"/>
    <property type="molecule type" value="Genomic_DNA"/>
</dbReference>
<protein>
    <submittedName>
        <fullName evidence="1">Uncharacterized protein</fullName>
    </submittedName>
</protein>
<sequence>MMIQPTMALVSAEDCGVNYASEYMCEGCGCCEVASRDDKCSCCGGGENADGENGCCTVEAESNDAWGSSDQTMFSHATLELKVIAISTVEPAAFEGCEAKEGDTQSSNEVSSTCRCGVEGPPLGDSAPPRPTVSPRQSVAIRHSNLADLFGGAMFPRPGRRDVGEILLSPHFSQVQFCIWRL</sequence>
<reference evidence="1 2" key="1">
    <citation type="submission" date="2019-02" db="EMBL/GenBank/DDBJ databases">
        <title>Deep-cultivation of Planctomycetes and their phenomic and genomic characterization uncovers novel biology.</title>
        <authorList>
            <person name="Wiegand S."/>
            <person name="Jogler M."/>
            <person name="Boedeker C."/>
            <person name="Pinto D."/>
            <person name="Vollmers J."/>
            <person name="Rivas-Marin E."/>
            <person name="Kohn T."/>
            <person name="Peeters S.H."/>
            <person name="Heuer A."/>
            <person name="Rast P."/>
            <person name="Oberbeckmann S."/>
            <person name="Bunk B."/>
            <person name="Jeske O."/>
            <person name="Meyerdierks A."/>
            <person name="Storesund J.E."/>
            <person name="Kallscheuer N."/>
            <person name="Luecker S."/>
            <person name="Lage O.M."/>
            <person name="Pohl T."/>
            <person name="Merkel B.J."/>
            <person name="Hornburger P."/>
            <person name="Mueller R.-W."/>
            <person name="Bruemmer F."/>
            <person name="Labrenz M."/>
            <person name="Spormann A.M."/>
            <person name="Op den Camp H."/>
            <person name="Overmann J."/>
            <person name="Amann R."/>
            <person name="Jetten M.S.M."/>
            <person name="Mascher T."/>
            <person name="Medema M.H."/>
            <person name="Devos D.P."/>
            <person name="Kaster A.-K."/>
            <person name="Ovreas L."/>
            <person name="Rohde M."/>
            <person name="Galperin M.Y."/>
            <person name="Jogler C."/>
        </authorList>
    </citation>
    <scope>NUCLEOTIDE SEQUENCE [LARGE SCALE GENOMIC DNA]</scope>
    <source>
        <strain evidence="1 2">TBK1r</strain>
    </source>
</reference>
<accession>A0ABX5XUJ4</accession>
<dbReference type="Proteomes" id="UP000318081">
    <property type="component" value="Chromosome"/>
</dbReference>
<dbReference type="RefSeq" id="WP_145214662.1">
    <property type="nucleotide sequence ID" value="NZ_CP036432.1"/>
</dbReference>
<gene>
    <name evidence="1" type="ORF">TBK1r_42410</name>
</gene>
<organism evidence="1 2">
    <name type="scientific">Stieleria magnilauensis</name>
    <dbReference type="NCBI Taxonomy" id="2527963"/>
    <lineage>
        <taxon>Bacteria</taxon>
        <taxon>Pseudomonadati</taxon>
        <taxon>Planctomycetota</taxon>
        <taxon>Planctomycetia</taxon>
        <taxon>Pirellulales</taxon>
        <taxon>Pirellulaceae</taxon>
        <taxon>Stieleria</taxon>
    </lineage>
</organism>
<keyword evidence="2" id="KW-1185">Reference proteome</keyword>